<evidence type="ECO:0000256" key="3">
    <source>
        <dbReference type="ARBA" id="ARBA00022448"/>
    </source>
</evidence>
<dbReference type="RefSeq" id="WP_339442308.1">
    <property type="nucleotide sequence ID" value="NZ_JBBHKQ010000002.1"/>
</dbReference>
<dbReference type="GO" id="GO:0009279">
    <property type="term" value="C:cell outer membrane"/>
    <property type="evidence" value="ECO:0007669"/>
    <property type="project" value="UniProtKB-SubCell"/>
</dbReference>
<evidence type="ECO:0000313" key="16">
    <source>
        <dbReference type="Proteomes" id="UP001362311"/>
    </source>
</evidence>
<keyword evidence="6" id="KW-0732">Signal</keyword>
<evidence type="ECO:0000256" key="7">
    <source>
        <dbReference type="ARBA" id="ARBA00023077"/>
    </source>
</evidence>
<proteinExistence type="inferred from homology"/>
<evidence type="ECO:0000313" key="15">
    <source>
        <dbReference type="EMBL" id="MEJ5902850.1"/>
    </source>
</evidence>
<keyword evidence="3 10" id="KW-0813">Transport</keyword>
<evidence type="ECO:0000256" key="2">
    <source>
        <dbReference type="ARBA" id="ARBA00021261"/>
    </source>
</evidence>
<organism evidence="15 16">
    <name type="scientific">Ochrobactrum teleogrylli</name>
    <dbReference type="NCBI Taxonomy" id="2479765"/>
    <lineage>
        <taxon>Bacteria</taxon>
        <taxon>Pseudomonadati</taxon>
        <taxon>Pseudomonadota</taxon>
        <taxon>Alphaproteobacteria</taxon>
        <taxon>Hyphomicrobiales</taxon>
        <taxon>Brucellaceae</taxon>
        <taxon>Brucella/Ochrobactrum group</taxon>
        <taxon>Ochrobactrum</taxon>
    </lineage>
</organism>
<dbReference type="InterPro" id="IPR037066">
    <property type="entry name" value="Plug_dom_sf"/>
</dbReference>
<dbReference type="PROSITE" id="PS52016">
    <property type="entry name" value="TONB_DEPENDENT_REC_3"/>
    <property type="match status" value="1"/>
</dbReference>
<evidence type="ECO:0000256" key="12">
    <source>
        <dbReference type="RuleBase" id="RU003357"/>
    </source>
</evidence>
<reference evidence="15 16" key="1">
    <citation type="submission" date="2024-03" db="EMBL/GenBank/DDBJ databases">
        <title>Reference genomes for the five species model microbial community.</title>
        <authorList>
            <person name="Padfield D."/>
        </authorList>
    </citation>
    <scope>NUCLEOTIDE SEQUENCE [LARGE SCALE GENOMIC DNA]</scope>
    <source>
        <strain evidence="15 16">AB1</strain>
    </source>
</reference>
<evidence type="ECO:0000256" key="5">
    <source>
        <dbReference type="ARBA" id="ARBA00022692"/>
    </source>
</evidence>
<comment type="subcellular location">
    <subcellularLocation>
        <location evidence="1 10">Cell outer membrane</location>
        <topology evidence="1 10">Multi-pass membrane protein</topology>
    </subcellularLocation>
</comment>
<keyword evidence="4 10" id="KW-1134">Transmembrane beta strand</keyword>
<dbReference type="PANTHER" id="PTHR30442:SF0">
    <property type="entry name" value="FE(3+) DICITRATE TRANSPORT PROTEIN FECA"/>
    <property type="match status" value="1"/>
</dbReference>
<dbReference type="Pfam" id="PF07715">
    <property type="entry name" value="Plug"/>
    <property type="match status" value="1"/>
</dbReference>
<dbReference type="AlphaFoldDB" id="A0ABD5K289"/>
<feature type="short sequence motif" description="TonB C-terminal box" evidence="11">
    <location>
        <begin position="944"/>
        <end position="961"/>
    </location>
</feature>
<dbReference type="SUPFAM" id="SSF56935">
    <property type="entry name" value="Porins"/>
    <property type="match status" value="1"/>
</dbReference>
<dbReference type="EMBL" id="JBBHKQ010000002">
    <property type="protein sequence ID" value="MEJ5902850.1"/>
    <property type="molecule type" value="Genomic_DNA"/>
</dbReference>
<evidence type="ECO:0000256" key="10">
    <source>
        <dbReference type="PROSITE-ProRule" id="PRU01360"/>
    </source>
</evidence>
<dbReference type="InterPro" id="IPR010917">
    <property type="entry name" value="TonB_rcpt_CS"/>
</dbReference>
<gene>
    <name evidence="15" type="ORF">WIX40_22445</name>
</gene>
<dbReference type="InterPro" id="IPR000531">
    <property type="entry name" value="Beta-barrel_TonB"/>
</dbReference>
<evidence type="ECO:0000256" key="9">
    <source>
        <dbReference type="ARBA" id="ARBA00023237"/>
    </source>
</evidence>
<keyword evidence="9 10" id="KW-0998">Cell outer membrane</keyword>
<comment type="similarity">
    <text evidence="10 12">Belongs to the TonB-dependent receptor family.</text>
</comment>
<dbReference type="InterPro" id="IPR036942">
    <property type="entry name" value="Beta-barrel_TonB_sf"/>
</dbReference>
<dbReference type="Proteomes" id="UP001362311">
    <property type="component" value="Unassembled WGS sequence"/>
</dbReference>
<dbReference type="Gene3D" id="2.170.130.10">
    <property type="entry name" value="TonB-dependent receptor, plug domain"/>
    <property type="match status" value="1"/>
</dbReference>
<sequence>MEKTLRTALAIGSISLIAFVVARAPGVMAQEMDLKSHSSAFDFNIPSKPLLAALADFAEATGIQIVKQDGNPIQGSSHAVSGRQSAETALTQMLSNSKLRHRFIDARTVSIFDRQGTIAPTDGTTFLETIVVGNARMTDAASVYSAPRSSVYVSGEELDRYGAISAADTLKGLPGIQAADSRNGGGVDVNIRGMQGQSRVAVTVDGSQQALNVYRGYAGTQQRSYFDPDLVSDMVITKGPALAPGAAGAIGGTVAITTLRPEDILSPGKNIGIRLKGELWDNGIKPPHRNTQIKSSKELFAQPHEGKENLFDSDARSGSAAFAFQQDNFDFIAAYARRNQGNYVAGRHGHDKYRIFSNSGYEQNSAATSYAPGEEVLNTSAKTESILLKATIRPTDEQELELSYRRFDGRFGEIMPSDIFRSGTAGIYQYPQGEMLINSASARYAFDPEDNDWINLKANLWWTDAQSSQINGVTGPKSQYFASDRSWVRMSNRRIGGDISNKTDFASRFGDFNLTLGGSFQHEEIQPQDGVVITEHDLNTNRFLRNGSRTEMSLSGQLQYRPVDTLKFWGGGRYSMFRSKDRNAMSKARWEDAFGRWIYASNSKETGYMFWRPDANGLFSDATDPRLNNGLLFGDSNNPFDGVPFNEFGATYTHAFDPRWSETVVGFDRGPSLSTKDSGFTPAFGVNYEIAPDTFLYASYAEGMRMPSLFETTLGTLQVEPTGGLKPERSRNWEIGASTTLDNLLTAGDTASFKLAYFNTNVKDYITRYYDPNTNGVMTFSNAESYKTSGLEFQSRFDNGKLFADLSATYYFKTETCDPTFASYLRETAGIYQHTENTPDCTPGSFMGSYTNTQNPPKYAVNLTLGSRFFEEKLILGGRMTYTSGPTEEITEPWQTGATTPQLVYQPVAIFDAFMSYKLRDDAILNASVQNITDRYYLDALAQSFMPAPGRTYRAGLTVKF</sequence>
<dbReference type="InterPro" id="IPR039426">
    <property type="entry name" value="TonB-dep_rcpt-like"/>
</dbReference>
<dbReference type="Pfam" id="PF00593">
    <property type="entry name" value="TonB_dep_Rec_b-barrel"/>
    <property type="match status" value="1"/>
</dbReference>
<dbReference type="PANTHER" id="PTHR30442">
    <property type="entry name" value="IRON III DICITRATE TRANSPORT PROTEIN FECA"/>
    <property type="match status" value="1"/>
</dbReference>
<dbReference type="PROSITE" id="PS01156">
    <property type="entry name" value="TONB_DEPENDENT_REC_2"/>
    <property type="match status" value="1"/>
</dbReference>
<dbReference type="Gene3D" id="3.55.50.30">
    <property type="match status" value="1"/>
</dbReference>
<dbReference type="Gene3D" id="2.40.170.20">
    <property type="entry name" value="TonB-dependent receptor, beta-barrel domain"/>
    <property type="match status" value="1"/>
</dbReference>
<keyword evidence="5 10" id="KW-0812">Transmembrane</keyword>
<evidence type="ECO:0000259" key="14">
    <source>
        <dbReference type="Pfam" id="PF07715"/>
    </source>
</evidence>
<accession>A0ABD5K289</accession>
<evidence type="ECO:0000256" key="1">
    <source>
        <dbReference type="ARBA" id="ARBA00004571"/>
    </source>
</evidence>
<name>A0ABD5K289_9HYPH</name>
<feature type="domain" description="TonB-dependent receptor-like beta-barrel" evidence="13">
    <location>
        <begin position="402"/>
        <end position="932"/>
    </location>
</feature>
<evidence type="ECO:0000259" key="13">
    <source>
        <dbReference type="Pfam" id="PF00593"/>
    </source>
</evidence>
<dbReference type="InterPro" id="IPR012910">
    <property type="entry name" value="Plug_dom"/>
</dbReference>
<evidence type="ECO:0000256" key="11">
    <source>
        <dbReference type="PROSITE-ProRule" id="PRU10144"/>
    </source>
</evidence>
<keyword evidence="15" id="KW-0675">Receptor</keyword>
<protein>
    <recommendedName>
        <fullName evidence="2">Heme transporter BhuA</fullName>
    </recommendedName>
</protein>
<feature type="domain" description="TonB-dependent receptor plug" evidence="14">
    <location>
        <begin position="144"/>
        <end position="253"/>
    </location>
</feature>
<keyword evidence="8 10" id="KW-0472">Membrane</keyword>
<keyword evidence="7 12" id="KW-0798">TonB box</keyword>
<evidence type="ECO:0000256" key="4">
    <source>
        <dbReference type="ARBA" id="ARBA00022452"/>
    </source>
</evidence>
<evidence type="ECO:0000256" key="6">
    <source>
        <dbReference type="ARBA" id="ARBA00022729"/>
    </source>
</evidence>
<evidence type="ECO:0000256" key="8">
    <source>
        <dbReference type="ARBA" id="ARBA00023136"/>
    </source>
</evidence>
<comment type="caution">
    <text evidence="15">The sequence shown here is derived from an EMBL/GenBank/DDBJ whole genome shotgun (WGS) entry which is preliminary data.</text>
</comment>